<keyword evidence="1" id="KW-0812">Transmembrane</keyword>
<reference evidence="2" key="1">
    <citation type="submission" date="2020-05" db="EMBL/GenBank/DDBJ databases">
        <title>Mycena genomes resolve the evolution of fungal bioluminescence.</title>
        <authorList>
            <person name="Tsai I.J."/>
        </authorList>
    </citation>
    <scope>NUCLEOTIDE SEQUENCE</scope>
    <source>
        <strain evidence="2">171206Taipei</strain>
    </source>
</reference>
<dbReference type="EMBL" id="JACAZF010000009">
    <property type="protein sequence ID" value="KAF7295513.1"/>
    <property type="molecule type" value="Genomic_DNA"/>
</dbReference>
<accession>A0A8H6S9V5</accession>
<comment type="caution">
    <text evidence="2">The sequence shown here is derived from an EMBL/GenBank/DDBJ whole genome shotgun (WGS) entry which is preliminary data.</text>
</comment>
<dbReference type="RefSeq" id="XP_037216876.1">
    <property type="nucleotide sequence ID" value="XM_037367482.1"/>
</dbReference>
<protein>
    <submittedName>
        <fullName evidence="2">Uncharacterized protein</fullName>
    </submittedName>
</protein>
<dbReference type="OrthoDB" id="3059868at2759"/>
<keyword evidence="1" id="KW-0472">Membrane</keyword>
<keyword evidence="1" id="KW-1133">Transmembrane helix</keyword>
<feature type="transmembrane region" description="Helical" evidence="1">
    <location>
        <begin position="34"/>
        <end position="51"/>
    </location>
</feature>
<evidence type="ECO:0000313" key="2">
    <source>
        <dbReference type="EMBL" id="KAF7295513.1"/>
    </source>
</evidence>
<dbReference type="GeneID" id="59349998"/>
<evidence type="ECO:0000313" key="3">
    <source>
        <dbReference type="Proteomes" id="UP000636479"/>
    </source>
</evidence>
<sequence length="354" mass="39554">MLSNKLDALSWNLASFIAADASQSKVPSFSSNHLVVVVVVLIGVLTFISLCKPQPRLSQVTPPIVPVKALLSVITPTAAAWPADYIQLINYTASSRTKTISISLSSLIENICHRKIEFRNYQDLIHLFSGALVVHGWRLELVIDGGIGSKVFGWVIGNYFQSKSPRRRQLKRTHGSSSPKGNILFKLFPLNVNTHIDLDCTSFSQVDYALDSLRVDLVRDQTATLEFTTPASSLEFLGKDFIICAISLMSRKYAKEGNNRTTSSLFLDLKYVLQYLTTGEEALVLDSLINISKEHAEKLVAAADRLDKDKTIRTAFVHEWGIEGYSEERFMLGWEAALLLSGKHLARWRLVVRK</sequence>
<organism evidence="2 3">
    <name type="scientific">Mycena indigotica</name>
    <dbReference type="NCBI Taxonomy" id="2126181"/>
    <lineage>
        <taxon>Eukaryota</taxon>
        <taxon>Fungi</taxon>
        <taxon>Dikarya</taxon>
        <taxon>Basidiomycota</taxon>
        <taxon>Agaricomycotina</taxon>
        <taxon>Agaricomycetes</taxon>
        <taxon>Agaricomycetidae</taxon>
        <taxon>Agaricales</taxon>
        <taxon>Marasmiineae</taxon>
        <taxon>Mycenaceae</taxon>
        <taxon>Mycena</taxon>
    </lineage>
</organism>
<gene>
    <name evidence="2" type="ORF">MIND_01091300</name>
</gene>
<dbReference type="Proteomes" id="UP000636479">
    <property type="component" value="Unassembled WGS sequence"/>
</dbReference>
<dbReference type="AlphaFoldDB" id="A0A8H6S9V5"/>
<keyword evidence="3" id="KW-1185">Reference proteome</keyword>
<name>A0A8H6S9V5_9AGAR</name>
<evidence type="ECO:0000256" key="1">
    <source>
        <dbReference type="SAM" id="Phobius"/>
    </source>
</evidence>
<proteinExistence type="predicted"/>